<keyword evidence="4" id="KW-1185">Reference proteome</keyword>
<protein>
    <submittedName>
        <fullName evidence="3">Uncharacterized protein</fullName>
    </submittedName>
</protein>
<reference evidence="4 5" key="1">
    <citation type="submission" date="2018-09" db="EMBL/GenBank/DDBJ databases">
        <title>Discovery and Ecogenomic Context for Candidatus Cryosericales, a Global Caldiserica Order Active in Thawing Permafrost.</title>
        <authorList>
            <person name="Martinez M.A."/>
            <person name="Woodcroft B.J."/>
            <person name="Ignacio Espinoza J.C."/>
            <person name="Zayed A."/>
            <person name="Singleton C.M."/>
            <person name="Boyd J."/>
            <person name="Li Y.-F."/>
            <person name="Purvine S."/>
            <person name="Maughan H."/>
            <person name="Hodgkins S.B."/>
            <person name="Anderson D."/>
            <person name="Sederholm M."/>
            <person name="Temperton B."/>
            <person name="Saleska S.R."/>
            <person name="Tyson G.W."/>
            <person name="Rich V.I."/>
        </authorList>
    </citation>
    <scope>NUCLEOTIDE SEQUENCE [LARGE SCALE GENOMIC DNA]</scope>
    <source>
        <strain evidence="3 5">SMC5</strain>
        <strain evidence="2 4">SMC6</strain>
    </source>
</reference>
<comment type="caution">
    <text evidence="3">The sequence shown here is derived from an EMBL/GenBank/DDBJ whole genome shotgun (WGS) entry which is preliminary data.</text>
</comment>
<gene>
    <name evidence="3" type="ORF">SMC5_07145</name>
    <name evidence="2" type="ORF">SMC6_06415</name>
</gene>
<evidence type="ECO:0000313" key="2">
    <source>
        <dbReference type="EMBL" id="RIE07441.1"/>
    </source>
</evidence>
<sequence length="84" mass="9396">MSKRWVSELLVTIVAAVCTAVMGALFWSFGTRTDYWGLLIPALFLVFYISWKSASRAQESVSAIPYSVLMVLVSALVLIFDLKF</sequence>
<evidence type="ECO:0000256" key="1">
    <source>
        <dbReference type="SAM" id="Phobius"/>
    </source>
</evidence>
<dbReference type="EMBL" id="QXIU01000173">
    <property type="protein sequence ID" value="RIE09355.1"/>
    <property type="molecule type" value="Genomic_DNA"/>
</dbReference>
<dbReference type="Proteomes" id="UP000266489">
    <property type="component" value="Unassembled WGS sequence"/>
</dbReference>
<organism evidence="3 5">
    <name type="scientific">Candidatus Cryosericum odellii</name>
    <dbReference type="NCBI Taxonomy" id="2290917"/>
    <lineage>
        <taxon>Bacteria</taxon>
        <taxon>Pseudomonadati</taxon>
        <taxon>Caldisericota/Cryosericota group</taxon>
        <taxon>Candidatus Cryosericota</taxon>
        <taxon>Candidatus Cryosericia</taxon>
        <taxon>Candidatus Cryosericales</taxon>
        <taxon>Candidatus Cryosericaceae</taxon>
        <taxon>Candidatus Cryosericum</taxon>
    </lineage>
</organism>
<feature type="transmembrane region" description="Helical" evidence="1">
    <location>
        <begin position="63"/>
        <end position="80"/>
    </location>
</feature>
<evidence type="ECO:0000313" key="4">
    <source>
        <dbReference type="Proteomes" id="UP000266260"/>
    </source>
</evidence>
<dbReference type="AlphaFoldDB" id="A0A398D301"/>
<accession>A0A398D301</accession>
<dbReference type="EMBL" id="QXIT01000109">
    <property type="protein sequence ID" value="RIE07441.1"/>
    <property type="molecule type" value="Genomic_DNA"/>
</dbReference>
<evidence type="ECO:0000313" key="3">
    <source>
        <dbReference type="EMBL" id="RIE09355.1"/>
    </source>
</evidence>
<name>A0A398D301_9BACT</name>
<keyword evidence="1" id="KW-0472">Membrane</keyword>
<evidence type="ECO:0000313" key="5">
    <source>
        <dbReference type="Proteomes" id="UP000266489"/>
    </source>
</evidence>
<feature type="transmembrane region" description="Helical" evidence="1">
    <location>
        <begin position="35"/>
        <end position="51"/>
    </location>
</feature>
<dbReference type="Proteomes" id="UP000266260">
    <property type="component" value="Unassembled WGS sequence"/>
</dbReference>
<keyword evidence="1" id="KW-0812">Transmembrane</keyword>
<dbReference type="OrthoDB" id="9777124at2"/>
<keyword evidence="1" id="KW-1133">Transmembrane helix</keyword>
<proteinExistence type="predicted"/>
<feature type="transmembrane region" description="Helical" evidence="1">
    <location>
        <begin position="9"/>
        <end position="29"/>
    </location>
</feature>
<accession>A0A398D7U9</accession>
<dbReference type="RefSeq" id="WP_119120159.1">
    <property type="nucleotide sequence ID" value="NZ_QXIT01000109.1"/>
</dbReference>